<dbReference type="InterPro" id="IPR027469">
    <property type="entry name" value="Cation_efflux_TMD_sf"/>
</dbReference>
<evidence type="ECO:0000256" key="2">
    <source>
        <dbReference type="ARBA" id="ARBA00022448"/>
    </source>
</evidence>
<feature type="transmembrane region" description="Helical" evidence="6">
    <location>
        <begin position="47"/>
        <end position="66"/>
    </location>
</feature>
<sequence length="314" mass="35763">MQNYKARSKSEESLLKLSICMTIFMASVNLIIGTITNSSSIVFDGFYSYLEAGMTALSLLVAKLIARDVSKVDYRERERYFQFGFWHFEPMVLAFNSVILICVALYEFLISILNIISGGHDINFEKAVIYSCVASFICLMMGVYENRCNREIKSDFIALDAKSWIVAGYLLLAVVIAFLCAMLLRDSAYDWIIPYVDSMVLMFICLFILPSAICTMKSATFEIFQMTSPDLDSQVREALYPIVIRHGFLDFYTYVTKVGRSRIIEIYLIVPAHYPIKRIASLDAIRHEIGNAIGGLGEERWLTISFTTQKKWAI</sequence>
<keyword evidence="9" id="KW-1185">Reference proteome</keyword>
<proteinExistence type="predicted"/>
<feature type="transmembrane region" description="Helical" evidence="6">
    <location>
        <begin position="164"/>
        <end position="185"/>
    </location>
</feature>
<keyword evidence="3 6" id="KW-0812">Transmembrane</keyword>
<dbReference type="Proteomes" id="UP000011820">
    <property type="component" value="Chromosome"/>
</dbReference>
<evidence type="ECO:0000256" key="5">
    <source>
        <dbReference type="ARBA" id="ARBA00023136"/>
    </source>
</evidence>
<evidence type="ECO:0000313" key="9">
    <source>
        <dbReference type="Proteomes" id="UP000011820"/>
    </source>
</evidence>
<dbReference type="PANTHER" id="PTHR43840:SF15">
    <property type="entry name" value="MITOCHONDRIAL METAL TRANSPORTER 1-RELATED"/>
    <property type="match status" value="1"/>
</dbReference>
<dbReference type="Gene3D" id="1.20.1510.10">
    <property type="entry name" value="Cation efflux protein transmembrane domain"/>
    <property type="match status" value="1"/>
</dbReference>
<feature type="transmembrane region" description="Helical" evidence="6">
    <location>
        <begin position="191"/>
        <end position="209"/>
    </location>
</feature>
<dbReference type="PANTHER" id="PTHR43840">
    <property type="entry name" value="MITOCHONDRIAL METAL TRANSPORTER 1-RELATED"/>
    <property type="match status" value="1"/>
</dbReference>
<evidence type="ECO:0000256" key="3">
    <source>
        <dbReference type="ARBA" id="ARBA00022692"/>
    </source>
</evidence>
<feature type="transmembrane region" description="Helical" evidence="6">
    <location>
        <begin position="14"/>
        <end position="35"/>
    </location>
</feature>
<dbReference type="SUPFAM" id="SSF161111">
    <property type="entry name" value="Cation efflux protein transmembrane domain-like"/>
    <property type="match status" value="1"/>
</dbReference>
<dbReference type="GeneID" id="93077057"/>
<accession>A0ABM5NG32</accession>
<dbReference type="RefSeq" id="WP_015452664.1">
    <property type="nucleotide sequence ID" value="NC_020549.1"/>
</dbReference>
<keyword evidence="2" id="KW-0813">Transport</keyword>
<evidence type="ECO:0000259" key="7">
    <source>
        <dbReference type="Pfam" id="PF01545"/>
    </source>
</evidence>
<protein>
    <submittedName>
        <fullName evidence="8">Cation diffusion facilitator family transporter</fullName>
    </submittedName>
</protein>
<feature type="transmembrane region" description="Helical" evidence="6">
    <location>
        <begin position="127"/>
        <end position="144"/>
    </location>
</feature>
<dbReference type="InterPro" id="IPR058533">
    <property type="entry name" value="Cation_efflux_TM"/>
</dbReference>
<feature type="domain" description="Cation efflux protein transmembrane" evidence="7">
    <location>
        <begin position="15"/>
        <end position="221"/>
    </location>
</feature>
<comment type="subcellular location">
    <subcellularLocation>
        <location evidence="1">Membrane</location>
        <topology evidence="1">Multi-pass membrane protein</topology>
    </subcellularLocation>
</comment>
<reference evidence="8 9" key="1">
    <citation type="journal article" date="2013" name="Genome Announc.">
        <title>Complete Genome Sequence of a Chinese Strain of 'Candidatus Liberibacter asiaticus'.</title>
        <authorList>
            <person name="Lin H."/>
            <person name="Han C.S."/>
            <person name="Liu B."/>
            <person name="Lou B."/>
            <person name="Bai X."/>
            <person name="Deng C."/>
            <person name="Civerolo E.L."/>
            <person name="Gupta G."/>
        </authorList>
    </citation>
    <scope>NUCLEOTIDE SEQUENCE [LARGE SCALE GENOMIC DNA]</scope>
    <source>
        <strain evidence="9">gxpsy</strain>
    </source>
</reference>
<dbReference type="Pfam" id="PF01545">
    <property type="entry name" value="Cation_efflux"/>
    <property type="match status" value="1"/>
</dbReference>
<dbReference type="InterPro" id="IPR050291">
    <property type="entry name" value="CDF_Transporter"/>
</dbReference>
<keyword evidence="4 6" id="KW-1133">Transmembrane helix</keyword>
<evidence type="ECO:0000256" key="1">
    <source>
        <dbReference type="ARBA" id="ARBA00004141"/>
    </source>
</evidence>
<gene>
    <name evidence="8" type="ORF">WSI_03485</name>
</gene>
<evidence type="ECO:0000256" key="4">
    <source>
        <dbReference type="ARBA" id="ARBA00022989"/>
    </source>
</evidence>
<feature type="transmembrane region" description="Helical" evidence="6">
    <location>
        <begin position="87"/>
        <end position="115"/>
    </location>
</feature>
<organism evidence="8 9">
    <name type="scientific">Candidatus Liberibacter asiaticus str. gxpsy</name>
    <dbReference type="NCBI Taxonomy" id="1174529"/>
    <lineage>
        <taxon>Bacteria</taxon>
        <taxon>Pseudomonadati</taxon>
        <taxon>Pseudomonadota</taxon>
        <taxon>Alphaproteobacteria</taxon>
        <taxon>Hyphomicrobiales</taxon>
        <taxon>Rhizobiaceae</taxon>
        <taxon>Liberibacter</taxon>
    </lineage>
</organism>
<name>A0ABM5NG32_LIBAS</name>
<keyword evidence="5 6" id="KW-0472">Membrane</keyword>
<evidence type="ECO:0000313" key="8">
    <source>
        <dbReference type="EMBL" id="AGH17067.1"/>
    </source>
</evidence>
<evidence type="ECO:0000256" key="6">
    <source>
        <dbReference type="SAM" id="Phobius"/>
    </source>
</evidence>
<dbReference type="EMBL" id="CP004005">
    <property type="protein sequence ID" value="AGH17067.1"/>
    <property type="molecule type" value="Genomic_DNA"/>
</dbReference>